<evidence type="ECO:0008006" key="3">
    <source>
        <dbReference type="Google" id="ProtNLM"/>
    </source>
</evidence>
<protein>
    <recommendedName>
        <fullName evidence="3">Crp/Fnr family transcriptional regulator</fullName>
    </recommendedName>
</protein>
<dbReference type="Proteomes" id="UP000272537">
    <property type="component" value="Unassembled WGS sequence"/>
</dbReference>
<comment type="caution">
    <text evidence="1">The sequence shown here is derived from an EMBL/GenBank/DDBJ whole genome shotgun (WGS) entry which is preliminary data.</text>
</comment>
<sequence length="41" mass="5032">MVEHDSLRDALKDLYKLMEGINFIRYVSYPVFQTYKNYIEK</sequence>
<accession>A0AB37NLF4</accession>
<evidence type="ECO:0000313" key="2">
    <source>
        <dbReference type="Proteomes" id="UP000272537"/>
    </source>
</evidence>
<evidence type="ECO:0000313" key="1">
    <source>
        <dbReference type="EMBL" id="RKA09457.1"/>
    </source>
</evidence>
<organism evidence="1 2">
    <name type="scientific">Listeria monocytogenes</name>
    <dbReference type="NCBI Taxonomy" id="1639"/>
    <lineage>
        <taxon>Bacteria</taxon>
        <taxon>Bacillati</taxon>
        <taxon>Bacillota</taxon>
        <taxon>Bacilli</taxon>
        <taxon>Bacillales</taxon>
        <taxon>Listeriaceae</taxon>
        <taxon>Listeria</taxon>
    </lineage>
</organism>
<dbReference type="AlphaFoldDB" id="A0AB37NLF4"/>
<reference evidence="1 2" key="1">
    <citation type="journal article" date="2018" name="BMC Genomics">
        <title>Genes significantly associated with lineage II food isolates of Listeria monocytogenes.</title>
        <authorList>
            <person name="Pirone-Davies C."/>
            <person name="Chen Y."/>
            <person name="Pightling A."/>
            <person name="Ryan G."/>
            <person name="Wang Y."/>
            <person name="Yao K."/>
            <person name="Hoffmann M."/>
            <person name="Allard M.W."/>
        </authorList>
    </citation>
    <scope>NUCLEOTIDE SEQUENCE [LARGE SCALE GENOMIC DNA]</scope>
    <source>
        <strain evidence="1 2">PNUSAL000550</strain>
    </source>
</reference>
<name>A0AB37NLF4_LISMN</name>
<gene>
    <name evidence="1" type="ORF">DYZ80_01101</name>
</gene>
<dbReference type="EMBL" id="QXLS01000002">
    <property type="protein sequence ID" value="RKA09457.1"/>
    <property type="molecule type" value="Genomic_DNA"/>
</dbReference>
<proteinExistence type="predicted"/>